<dbReference type="InParanoid" id="A0A165CYL2"/>
<dbReference type="AlphaFoldDB" id="A0A165CYL2"/>
<accession>A0A165CYL2</accession>
<evidence type="ECO:0000313" key="2">
    <source>
        <dbReference type="EMBL" id="KZV83443.1"/>
    </source>
</evidence>
<proteinExistence type="predicted"/>
<dbReference type="OrthoDB" id="270318at2759"/>
<keyword evidence="3" id="KW-1185">Reference proteome</keyword>
<evidence type="ECO:0000313" key="3">
    <source>
        <dbReference type="Proteomes" id="UP000077266"/>
    </source>
</evidence>
<feature type="region of interest" description="Disordered" evidence="1">
    <location>
        <begin position="483"/>
        <end position="570"/>
    </location>
</feature>
<reference evidence="2 3" key="1">
    <citation type="journal article" date="2016" name="Mol. Biol. Evol.">
        <title>Comparative Genomics of Early-Diverging Mushroom-Forming Fungi Provides Insights into the Origins of Lignocellulose Decay Capabilities.</title>
        <authorList>
            <person name="Nagy L.G."/>
            <person name="Riley R."/>
            <person name="Tritt A."/>
            <person name="Adam C."/>
            <person name="Daum C."/>
            <person name="Floudas D."/>
            <person name="Sun H."/>
            <person name="Yadav J.S."/>
            <person name="Pangilinan J."/>
            <person name="Larsson K.H."/>
            <person name="Matsuura K."/>
            <person name="Barry K."/>
            <person name="Labutti K."/>
            <person name="Kuo R."/>
            <person name="Ohm R.A."/>
            <person name="Bhattacharya S.S."/>
            <person name="Shirouzu T."/>
            <person name="Yoshinaga Y."/>
            <person name="Martin F.M."/>
            <person name="Grigoriev I.V."/>
            <person name="Hibbett D.S."/>
        </authorList>
    </citation>
    <scope>NUCLEOTIDE SEQUENCE [LARGE SCALE GENOMIC DNA]</scope>
    <source>
        <strain evidence="2 3">HHB12029</strain>
    </source>
</reference>
<gene>
    <name evidence="2" type="ORF">EXIGLDRAFT_683841</name>
</gene>
<name>A0A165CYL2_EXIGL</name>
<dbReference type="EMBL" id="KV426271">
    <property type="protein sequence ID" value="KZV83443.1"/>
    <property type="molecule type" value="Genomic_DNA"/>
</dbReference>
<evidence type="ECO:0000256" key="1">
    <source>
        <dbReference type="SAM" id="MobiDB-lite"/>
    </source>
</evidence>
<feature type="compositionally biased region" description="Polar residues" evidence="1">
    <location>
        <begin position="556"/>
        <end position="570"/>
    </location>
</feature>
<organism evidence="2 3">
    <name type="scientific">Exidia glandulosa HHB12029</name>
    <dbReference type="NCBI Taxonomy" id="1314781"/>
    <lineage>
        <taxon>Eukaryota</taxon>
        <taxon>Fungi</taxon>
        <taxon>Dikarya</taxon>
        <taxon>Basidiomycota</taxon>
        <taxon>Agaricomycotina</taxon>
        <taxon>Agaricomycetes</taxon>
        <taxon>Auriculariales</taxon>
        <taxon>Exidiaceae</taxon>
        <taxon>Exidia</taxon>
    </lineage>
</organism>
<evidence type="ECO:0008006" key="4">
    <source>
        <dbReference type="Google" id="ProtNLM"/>
    </source>
</evidence>
<sequence length="847" mass="94704">MDALTDEILLVVFCYLDAPAALAVVSKRLYALSREPWTKAQYFLARHGRIEAFYHALGRGALLDQRTIDILLSSGAHVSRYLAQAVVQHACRKSVQFVKGPWARTLPFPVFAHFLHKVAQLYPNVDISKGEDDGSVFLRWIQQYKFSNIIFKHVPSDRIIDMFDNGFIPFSPKDPVHVQMPLAIALEPRLLPLARRNGLGMDSKYRDFILRKVFEKPSTERDQRAQEIVDKVRALTELDDSMFVKRTVAAEVCMEACSNEPAYSALKKLDRRDELRFNLSDVVSDLLSLFVRTRSVTQPSTISVLHKLYQDFPAPRHPAVRLVMLLTIFCSTLSVGTSAATLKARLGAFNLLPLTRTDVVRVLSNPFLEKPGALLKFARIAVPGFKDDEPEVVHEVVQACLVNSCKGKLLKTLYELYPEVKEQVSSAFLSARIKLDDLPAWNDEDGGARAKAYRASFCAGFGTTRSDYDMYDLFGSGLPEAEDLDEQEEENVGSARSAEAPATAGKGDVKMETDSDTDEAATLPGTPSMVLQAHGGSPPRQSPVAAYDEEDEDPSEITQESLSSRISADEASFSNGSRRRWWSRSYSVNDSPSNKQSWPNDALEVGRWVRDQYGPLHPTTAVCLTHAIINGNYDLVANLTFPAGVVVPVTLEHFRMLARLGRSPMPFLWGRLEDNIKFYYSANDYLDPTVPKPEPPSNDTITVACALGKRKRPARAVGRAAPSYAESDSDDANDDRTCAPRHAAVTTRHASHLETWIHHLTLLQREEEAKWKQKRRLAEHDENGKLKQRVEKTEFLKTLTWRLKELRGVLADRSADAHVTVAGTACAVADDDDDEFVPGRRKHARLV</sequence>
<protein>
    <recommendedName>
        <fullName evidence="4">F-box domain-containing protein</fullName>
    </recommendedName>
</protein>
<dbReference type="Proteomes" id="UP000077266">
    <property type="component" value="Unassembled WGS sequence"/>
</dbReference>
<feature type="region of interest" description="Disordered" evidence="1">
    <location>
        <begin position="716"/>
        <end position="736"/>
    </location>
</feature>
<dbReference type="STRING" id="1314781.A0A165CYL2"/>